<keyword evidence="1" id="KW-1133">Transmembrane helix</keyword>
<dbReference type="RefSeq" id="WP_377122945.1">
    <property type="nucleotide sequence ID" value="NZ_JBHRSD010000011.1"/>
</dbReference>
<keyword evidence="1" id="KW-0472">Membrane</keyword>
<dbReference type="Proteomes" id="UP001595453">
    <property type="component" value="Unassembled WGS sequence"/>
</dbReference>
<feature type="transmembrane region" description="Helical" evidence="1">
    <location>
        <begin position="32"/>
        <end position="52"/>
    </location>
</feature>
<dbReference type="EMBL" id="JBHRSD010000011">
    <property type="protein sequence ID" value="MFC3032171.1"/>
    <property type="molecule type" value="Genomic_DNA"/>
</dbReference>
<evidence type="ECO:0000313" key="3">
    <source>
        <dbReference type="Proteomes" id="UP001595453"/>
    </source>
</evidence>
<reference evidence="3" key="1">
    <citation type="journal article" date="2019" name="Int. J. Syst. Evol. Microbiol.">
        <title>The Global Catalogue of Microorganisms (GCM) 10K type strain sequencing project: providing services to taxonomists for standard genome sequencing and annotation.</title>
        <authorList>
            <consortium name="The Broad Institute Genomics Platform"/>
            <consortium name="The Broad Institute Genome Sequencing Center for Infectious Disease"/>
            <person name="Wu L."/>
            <person name="Ma J."/>
        </authorList>
    </citation>
    <scope>NUCLEOTIDE SEQUENCE [LARGE SCALE GENOMIC DNA]</scope>
    <source>
        <strain evidence="3">KCTC 42730</strain>
    </source>
</reference>
<protein>
    <submittedName>
        <fullName evidence="2">Uncharacterized protein</fullName>
    </submittedName>
</protein>
<accession>A0ABV7CHZ9</accession>
<keyword evidence="1" id="KW-0812">Transmembrane</keyword>
<organism evidence="2 3">
    <name type="scientific">Pseudoalteromonas fenneropenaei</name>
    <dbReference type="NCBI Taxonomy" id="1737459"/>
    <lineage>
        <taxon>Bacteria</taxon>
        <taxon>Pseudomonadati</taxon>
        <taxon>Pseudomonadota</taxon>
        <taxon>Gammaproteobacteria</taxon>
        <taxon>Alteromonadales</taxon>
        <taxon>Pseudoalteromonadaceae</taxon>
        <taxon>Pseudoalteromonas</taxon>
    </lineage>
</organism>
<gene>
    <name evidence="2" type="ORF">ACFOEE_06545</name>
</gene>
<comment type="caution">
    <text evidence="2">The sequence shown here is derived from an EMBL/GenBank/DDBJ whole genome shotgun (WGS) entry which is preliminary data.</text>
</comment>
<evidence type="ECO:0000313" key="2">
    <source>
        <dbReference type="EMBL" id="MFC3032171.1"/>
    </source>
</evidence>
<proteinExistence type="predicted"/>
<name>A0ABV7CHZ9_9GAMM</name>
<evidence type="ECO:0000256" key="1">
    <source>
        <dbReference type="SAM" id="Phobius"/>
    </source>
</evidence>
<sequence>MIPVVDQIMDVRDIMANVMWLTDNDDSNDNDAWIAFTLTGIGLIPLFGPAILELNKAKLGKQMVLRMA</sequence>
<keyword evidence="3" id="KW-1185">Reference proteome</keyword>